<reference evidence="1 2" key="1">
    <citation type="submission" date="2015-07" db="EMBL/GenBank/DDBJ databases">
        <title>Comparative genome sequencing reveals within-host evolution of Neisseria meningitidis during.</title>
        <authorList>
            <person name="Klughammer J."/>
            <person name="Dittrich M."/>
            <person name="Mueller T."/>
            <person name="Blom J."/>
            <person name="Goesmann A."/>
            <person name="Vogel U."/>
            <person name="Frosch M."/>
            <person name="Bock C."/>
            <person name="Schoen C."/>
        </authorList>
    </citation>
    <scope>NUCLEOTIDE SEQUENCE [LARGE SCALE GENOMIC DNA]</scope>
    <source>
        <strain evidence="1 2">DE8555</strain>
    </source>
</reference>
<gene>
    <name evidence="1" type="ORF">DE8555_1705</name>
</gene>
<dbReference type="Proteomes" id="UP000092966">
    <property type="component" value="Chromosome"/>
</dbReference>
<dbReference type="AlphaFoldDB" id="A0AAC9GE58"/>
<protein>
    <submittedName>
        <fullName evidence="1">Uncharacterized protein</fullName>
    </submittedName>
</protein>
<organism evidence="1 2">
    <name type="scientific">Neisseria meningitidis</name>
    <dbReference type="NCBI Taxonomy" id="487"/>
    <lineage>
        <taxon>Bacteria</taxon>
        <taxon>Pseudomonadati</taxon>
        <taxon>Pseudomonadota</taxon>
        <taxon>Betaproteobacteria</taxon>
        <taxon>Neisseriales</taxon>
        <taxon>Neisseriaceae</taxon>
        <taxon>Neisseria</taxon>
    </lineage>
</organism>
<dbReference type="EMBL" id="CP012393">
    <property type="protein sequence ID" value="ANW92243.1"/>
    <property type="molecule type" value="Genomic_DNA"/>
</dbReference>
<name>A0AAC9GE58_NEIME</name>
<proteinExistence type="predicted"/>
<evidence type="ECO:0000313" key="2">
    <source>
        <dbReference type="Proteomes" id="UP000092966"/>
    </source>
</evidence>
<accession>A0AAC9GE58</accession>
<sequence length="127" mass="14256">MIRDKRKTLKPDGFGVFCIAGAKSRNGGKGAVFIRIRYKMPFENQYADNGGGDEYTEYALYSFDRTVADGIRFWRDRAAMRRFDGQCYAFGVLRQDFCGTASVFGRVGRAGVESRTQSDGNRPQQPG</sequence>
<evidence type="ECO:0000313" key="1">
    <source>
        <dbReference type="EMBL" id="ANW92243.1"/>
    </source>
</evidence>